<dbReference type="PANTHER" id="PTHR48090">
    <property type="entry name" value="UNDECAPRENYL-PHOSPHATE 4-DEOXY-4-FORMAMIDO-L-ARABINOSE TRANSFERASE-RELATED"/>
    <property type="match status" value="1"/>
</dbReference>
<name>A0A2M7H3G5_9BACT</name>
<proteinExistence type="predicted"/>
<dbReference type="SUPFAM" id="SSF53448">
    <property type="entry name" value="Nucleotide-diphospho-sugar transferases"/>
    <property type="match status" value="1"/>
</dbReference>
<feature type="transmembrane region" description="Helical" evidence="1">
    <location>
        <begin position="268"/>
        <end position="288"/>
    </location>
</feature>
<dbReference type="InterPro" id="IPR001173">
    <property type="entry name" value="Glyco_trans_2-like"/>
</dbReference>
<dbReference type="Pfam" id="PF00535">
    <property type="entry name" value="Glycos_transf_2"/>
    <property type="match status" value="1"/>
</dbReference>
<organism evidence="3 4">
    <name type="scientific">Candidatus Kerfeldbacteria bacterium CG15_BIG_FIL_POST_REV_8_21_14_020_45_12</name>
    <dbReference type="NCBI Taxonomy" id="2014247"/>
    <lineage>
        <taxon>Bacteria</taxon>
        <taxon>Candidatus Kerfeldiibacteriota</taxon>
    </lineage>
</organism>
<accession>A0A2M7H3G5</accession>
<evidence type="ECO:0000259" key="2">
    <source>
        <dbReference type="Pfam" id="PF00535"/>
    </source>
</evidence>
<keyword evidence="3" id="KW-0808">Transferase</keyword>
<dbReference type="Gene3D" id="3.90.550.10">
    <property type="entry name" value="Spore Coat Polysaccharide Biosynthesis Protein SpsA, Chain A"/>
    <property type="match status" value="1"/>
</dbReference>
<feature type="transmembrane region" description="Helical" evidence="1">
    <location>
        <begin position="234"/>
        <end position="256"/>
    </location>
</feature>
<evidence type="ECO:0000256" key="1">
    <source>
        <dbReference type="SAM" id="Phobius"/>
    </source>
</evidence>
<reference evidence="3 4" key="1">
    <citation type="submission" date="2017-09" db="EMBL/GenBank/DDBJ databases">
        <title>Depth-based differentiation of microbial function through sediment-hosted aquifers and enrichment of novel symbionts in the deep terrestrial subsurface.</title>
        <authorList>
            <person name="Probst A.J."/>
            <person name="Ladd B."/>
            <person name="Jarett J.K."/>
            <person name="Geller-Mcgrath D.E."/>
            <person name="Sieber C.M."/>
            <person name="Emerson J.B."/>
            <person name="Anantharaman K."/>
            <person name="Thomas B.C."/>
            <person name="Malmstrom R."/>
            <person name="Stieglmeier M."/>
            <person name="Klingl A."/>
            <person name="Woyke T."/>
            <person name="Ryan C.M."/>
            <person name="Banfield J.F."/>
        </authorList>
    </citation>
    <scope>NUCLEOTIDE SEQUENCE [LARGE SCALE GENOMIC DNA]</scope>
    <source>
        <strain evidence="3">CG15_BIG_FIL_POST_REV_8_21_14_020_45_12</strain>
    </source>
</reference>
<dbReference type="Proteomes" id="UP000230292">
    <property type="component" value="Unassembled WGS sequence"/>
</dbReference>
<keyword evidence="1" id="KW-0812">Transmembrane</keyword>
<dbReference type="EMBL" id="PFGC01000041">
    <property type="protein sequence ID" value="PIW36778.1"/>
    <property type="molecule type" value="Genomic_DNA"/>
</dbReference>
<dbReference type="GO" id="GO:0016740">
    <property type="term" value="F:transferase activity"/>
    <property type="evidence" value="ECO:0007669"/>
    <property type="project" value="UniProtKB-KW"/>
</dbReference>
<dbReference type="AlphaFoldDB" id="A0A2M7H3G5"/>
<dbReference type="InterPro" id="IPR050256">
    <property type="entry name" value="Glycosyltransferase_2"/>
</dbReference>
<comment type="caution">
    <text evidence="3">The sequence shown here is derived from an EMBL/GenBank/DDBJ whole genome shotgun (WGS) entry which is preliminary data.</text>
</comment>
<sequence length="321" mass="36532">MKLIVTIPVFNEEENLAEVIREIPRSIPGIDKVEVLVVDDGSSDRTCEIAREAGADYVIERKRNKGLAMTFKQALWEALIRGADVIVNTDGDNHYDQSRIPELIAPVVEGRAEITIGSRKVAELDHMPFWNKHLNRFGSWMFTKWSGMPKYDVSTGFRGYSKDAALRLQVYSLHTYVHTTLLSAQDQRLGVMEVPIKARQVTRESRLIKSVPSHVWKAGENIVRNIVLFRPLRFFGLNAIFLFLIGIIPILRWFYLYLVGEGSGHLQSLTLAGVLIILSFNSLMLGMLGSSMGWTRKVSEEALYFAKRQTLEKIMEDHHDE</sequence>
<gene>
    <name evidence="3" type="ORF">COW24_03775</name>
</gene>
<dbReference type="CDD" id="cd04179">
    <property type="entry name" value="DPM_DPG-synthase_like"/>
    <property type="match status" value="1"/>
</dbReference>
<evidence type="ECO:0000313" key="3">
    <source>
        <dbReference type="EMBL" id="PIW36778.1"/>
    </source>
</evidence>
<evidence type="ECO:0000313" key="4">
    <source>
        <dbReference type="Proteomes" id="UP000230292"/>
    </source>
</evidence>
<dbReference type="InterPro" id="IPR029044">
    <property type="entry name" value="Nucleotide-diphossugar_trans"/>
</dbReference>
<protein>
    <submittedName>
        <fullName evidence="3">Glycosyl transferase</fullName>
    </submittedName>
</protein>
<dbReference type="PANTHER" id="PTHR48090:SF7">
    <property type="entry name" value="RFBJ PROTEIN"/>
    <property type="match status" value="1"/>
</dbReference>
<keyword evidence="1" id="KW-0472">Membrane</keyword>
<feature type="domain" description="Glycosyltransferase 2-like" evidence="2">
    <location>
        <begin position="5"/>
        <end position="164"/>
    </location>
</feature>
<keyword evidence="1" id="KW-1133">Transmembrane helix</keyword>